<keyword evidence="8" id="KW-0238">DNA-binding</keyword>
<feature type="domain" description="C2H2-type" evidence="13">
    <location>
        <begin position="460"/>
        <end position="487"/>
    </location>
</feature>
<dbReference type="Pfam" id="PF00096">
    <property type="entry name" value="zf-C2H2"/>
    <property type="match status" value="7"/>
</dbReference>
<dbReference type="SMART" id="SM00355">
    <property type="entry name" value="ZnF_C2H2"/>
    <property type="match status" value="9"/>
</dbReference>
<comment type="subcellular location">
    <subcellularLocation>
        <location evidence="1">Nucleus</location>
    </subcellularLocation>
</comment>
<evidence type="ECO:0000256" key="6">
    <source>
        <dbReference type="ARBA" id="ARBA00022833"/>
    </source>
</evidence>
<dbReference type="PROSITE" id="PS00028">
    <property type="entry name" value="ZINC_FINGER_C2H2_1"/>
    <property type="match status" value="9"/>
</dbReference>
<evidence type="ECO:0000313" key="15">
    <source>
        <dbReference type="RefSeq" id="XP_006811981.1"/>
    </source>
</evidence>
<dbReference type="SUPFAM" id="SSF57667">
    <property type="entry name" value="beta-beta-alpha zinc fingers"/>
    <property type="match status" value="5"/>
</dbReference>
<feature type="domain" description="C2H2-type" evidence="13">
    <location>
        <begin position="385"/>
        <end position="412"/>
    </location>
</feature>
<dbReference type="PROSITE" id="PS50157">
    <property type="entry name" value="ZINC_FINGER_C2H2_2"/>
    <property type="match status" value="9"/>
</dbReference>
<keyword evidence="4" id="KW-0677">Repeat</keyword>
<evidence type="ECO:0000259" key="13">
    <source>
        <dbReference type="PROSITE" id="PS50157"/>
    </source>
</evidence>
<evidence type="ECO:0000256" key="9">
    <source>
        <dbReference type="ARBA" id="ARBA00023163"/>
    </source>
</evidence>
<dbReference type="Pfam" id="PF00651">
    <property type="entry name" value="BTB"/>
    <property type="match status" value="1"/>
</dbReference>
<gene>
    <name evidence="15" type="primary">LOC102806608</name>
</gene>
<evidence type="ECO:0000256" key="5">
    <source>
        <dbReference type="ARBA" id="ARBA00022771"/>
    </source>
</evidence>
<keyword evidence="3" id="KW-0479">Metal-binding</keyword>
<dbReference type="SUPFAM" id="SSF54695">
    <property type="entry name" value="POZ domain"/>
    <property type="match status" value="1"/>
</dbReference>
<evidence type="ECO:0000256" key="2">
    <source>
        <dbReference type="ARBA" id="ARBA00006991"/>
    </source>
</evidence>
<proteinExistence type="inferred from homology"/>
<dbReference type="InterPro" id="IPR036236">
    <property type="entry name" value="Znf_C2H2_sf"/>
</dbReference>
<keyword evidence="6" id="KW-0862">Zinc</keyword>
<keyword evidence="7" id="KW-0805">Transcription regulation</keyword>
<keyword evidence="14" id="KW-1185">Reference proteome</keyword>
<dbReference type="PANTHER" id="PTHR24393:SF15">
    <property type="entry name" value="IP01243P-RELATED"/>
    <property type="match status" value="1"/>
</dbReference>
<dbReference type="SMART" id="SM00225">
    <property type="entry name" value="BTB"/>
    <property type="match status" value="1"/>
</dbReference>
<accession>A0ABM0LW40</accession>
<dbReference type="CDD" id="cd18186">
    <property type="entry name" value="BTB_POZ_ZBTB_KLHL-like"/>
    <property type="match status" value="1"/>
</dbReference>
<dbReference type="PANTHER" id="PTHR24393">
    <property type="entry name" value="ZINC FINGER PROTEIN"/>
    <property type="match status" value="1"/>
</dbReference>
<dbReference type="Proteomes" id="UP000694865">
    <property type="component" value="Unplaced"/>
</dbReference>
<dbReference type="InterPro" id="IPR000210">
    <property type="entry name" value="BTB/POZ_dom"/>
</dbReference>
<protein>
    <submittedName>
        <fullName evidence="15">Zinc finger protein ENSP00000328166-like</fullName>
    </submittedName>
</protein>
<feature type="domain" description="C2H2-type" evidence="13">
    <location>
        <begin position="329"/>
        <end position="356"/>
    </location>
</feature>
<dbReference type="InterPro" id="IPR013087">
    <property type="entry name" value="Znf_C2H2_type"/>
</dbReference>
<name>A0ABM0LW40_SACKO</name>
<feature type="domain" description="C2H2-type" evidence="13">
    <location>
        <begin position="488"/>
        <end position="516"/>
    </location>
</feature>
<keyword evidence="5 11" id="KW-0863">Zinc-finger</keyword>
<sequence>METYQNVCLKLEKEVVHPVSLVDQLQQQSHEAVLINDDMTKIVASVTNANYFQKTWTFTSPGYTSEIVNQLDQLRRQLFLTDVLISVDSQDFPCHKLVLASCSEYFRTMFQMRTGVDKIDLSDISASTMGNLLQFLYSGVVNLDKDNVYPLQAAAEFFKIPTLLKGCSEFVQVHGEKDLIKILHTADGQEIQVESKHEVIKEGVSGLVGEPNVPDPNEIVVPSSKRKTLDNCINNLKRESGILSNTCEICQLSFDSKRSLGKHAIIHSQQKNITCNQCPESFSSVIDLQKHQMIHTGEKRYICQECGKAYVYPKSLKDHMKIHTGNDMYICHECGRSFIRSDYLREHLVTHTGEKPYKCDQCDKSYGYRRDLARHQLVHLDESPFKCKVCGKTFRSQDCFRQHKFTHTGEKPYVCEHCGKSFYYRGDLHRHRRNMHPIFTAIKGNKRSVVLSATKETKHYKCEECGLIFSRLDSLQGHLHKHTGEKQFGCDSCGKHYAYKRDLRRHQASHHPELDPLHQ</sequence>
<feature type="domain" description="C2H2-type" evidence="13">
    <location>
        <begin position="245"/>
        <end position="272"/>
    </location>
</feature>
<organism evidence="14 15">
    <name type="scientific">Saccoglossus kowalevskii</name>
    <name type="common">Acorn worm</name>
    <dbReference type="NCBI Taxonomy" id="10224"/>
    <lineage>
        <taxon>Eukaryota</taxon>
        <taxon>Metazoa</taxon>
        <taxon>Hemichordata</taxon>
        <taxon>Enteropneusta</taxon>
        <taxon>Harrimaniidae</taxon>
        <taxon>Saccoglossus</taxon>
    </lineage>
</organism>
<dbReference type="GeneID" id="102806608"/>
<dbReference type="Gene3D" id="3.30.160.60">
    <property type="entry name" value="Classic Zinc Finger"/>
    <property type="match status" value="8"/>
</dbReference>
<evidence type="ECO:0000256" key="7">
    <source>
        <dbReference type="ARBA" id="ARBA00023015"/>
    </source>
</evidence>
<evidence type="ECO:0000256" key="1">
    <source>
        <dbReference type="ARBA" id="ARBA00004123"/>
    </source>
</evidence>
<evidence type="ECO:0000313" key="14">
    <source>
        <dbReference type="Proteomes" id="UP000694865"/>
    </source>
</evidence>
<dbReference type="PROSITE" id="PS50097">
    <property type="entry name" value="BTB"/>
    <property type="match status" value="1"/>
</dbReference>
<dbReference type="InterPro" id="IPR011333">
    <property type="entry name" value="SKP1/BTB/POZ_sf"/>
</dbReference>
<dbReference type="Pfam" id="PF13912">
    <property type="entry name" value="zf-C2H2_6"/>
    <property type="match status" value="1"/>
</dbReference>
<evidence type="ECO:0000256" key="11">
    <source>
        <dbReference type="PROSITE-ProRule" id="PRU00042"/>
    </source>
</evidence>
<evidence type="ECO:0000256" key="8">
    <source>
        <dbReference type="ARBA" id="ARBA00023125"/>
    </source>
</evidence>
<keyword evidence="9" id="KW-0804">Transcription</keyword>
<dbReference type="RefSeq" id="XP_006811981.1">
    <property type="nucleotide sequence ID" value="XM_006811918.1"/>
</dbReference>
<evidence type="ECO:0000256" key="3">
    <source>
        <dbReference type="ARBA" id="ARBA00022723"/>
    </source>
</evidence>
<feature type="domain" description="C2H2-type" evidence="13">
    <location>
        <begin position="301"/>
        <end position="328"/>
    </location>
</feature>
<comment type="similarity">
    <text evidence="2">Belongs to the krueppel C2H2-type zinc-finger protein family.</text>
</comment>
<keyword evidence="10" id="KW-0539">Nucleus</keyword>
<feature type="domain" description="BTB" evidence="12">
    <location>
        <begin position="81"/>
        <end position="145"/>
    </location>
</feature>
<dbReference type="Gene3D" id="3.30.710.10">
    <property type="entry name" value="Potassium Channel Kv1.1, Chain A"/>
    <property type="match status" value="1"/>
</dbReference>
<feature type="domain" description="C2H2-type" evidence="13">
    <location>
        <begin position="357"/>
        <end position="384"/>
    </location>
</feature>
<feature type="domain" description="C2H2-type" evidence="13">
    <location>
        <begin position="273"/>
        <end position="300"/>
    </location>
</feature>
<evidence type="ECO:0000256" key="10">
    <source>
        <dbReference type="ARBA" id="ARBA00023242"/>
    </source>
</evidence>
<feature type="domain" description="C2H2-type" evidence="13">
    <location>
        <begin position="413"/>
        <end position="436"/>
    </location>
</feature>
<reference evidence="15" key="1">
    <citation type="submission" date="2025-08" db="UniProtKB">
        <authorList>
            <consortium name="RefSeq"/>
        </authorList>
    </citation>
    <scope>IDENTIFICATION</scope>
    <source>
        <tissue evidence="15">Testes</tissue>
    </source>
</reference>
<evidence type="ECO:0000259" key="12">
    <source>
        <dbReference type="PROSITE" id="PS50097"/>
    </source>
</evidence>
<evidence type="ECO:0000256" key="4">
    <source>
        <dbReference type="ARBA" id="ARBA00022737"/>
    </source>
</evidence>